<reference evidence="2" key="2">
    <citation type="submission" date="2019-06" db="EMBL/GenBank/DDBJ databases">
        <title>Genomics analysis of Aphanomyces spp. identifies a new class of oomycete effector associated with host adaptation.</title>
        <authorList>
            <person name="Gaulin E."/>
        </authorList>
    </citation>
    <scope>NUCLEOTIDE SEQUENCE</scope>
    <source>
        <strain evidence="2">CBS 578.67</strain>
    </source>
</reference>
<dbReference type="Proteomes" id="UP000332933">
    <property type="component" value="Unassembled WGS sequence"/>
</dbReference>
<organism evidence="3 4">
    <name type="scientific">Aphanomyces stellatus</name>
    <dbReference type="NCBI Taxonomy" id="120398"/>
    <lineage>
        <taxon>Eukaryota</taxon>
        <taxon>Sar</taxon>
        <taxon>Stramenopiles</taxon>
        <taxon>Oomycota</taxon>
        <taxon>Saprolegniomycetes</taxon>
        <taxon>Saprolegniales</taxon>
        <taxon>Verrucalvaceae</taxon>
        <taxon>Aphanomyces</taxon>
    </lineage>
</organism>
<dbReference type="InterPro" id="IPR009069">
    <property type="entry name" value="Cys_alpha_HP_mot_SF"/>
</dbReference>
<sequence>MARSRSSPVRKPAAKPAPAPAPVKSAPAPTPVQAGPGGGGLLGVVAEGMAFGTGSAIAHRAVGAVFGGSSSGDKPTTTAAPEVATATALTPPTASPPASCFDDQKAFMDCLQANKNDVSSCQFYFDQFNMCKNQTSSGYQALPF</sequence>
<evidence type="ECO:0000313" key="4">
    <source>
        <dbReference type="Proteomes" id="UP000332933"/>
    </source>
</evidence>
<evidence type="ECO:0000313" key="2">
    <source>
        <dbReference type="EMBL" id="KAF0716648.1"/>
    </source>
</evidence>
<feature type="compositionally biased region" description="Low complexity" evidence="1">
    <location>
        <begin position="71"/>
        <end position="96"/>
    </location>
</feature>
<dbReference type="EMBL" id="CAADRA010000378">
    <property type="protein sequence ID" value="VFT79924.1"/>
    <property type="molecule type" value="Genomic_DNA"/>
</dbReference>
<dbReference type="InterPro" id="IPR055304">
    <property type="entry name" value="CHCHD2/10-like"/>
</dbReference>
<protein>
    <submittedName>
        <fullName evidence="3">Aste57867_2732 protein</fullName>
    </submittedName>
</protein>
<accession>A0A485K863</accession>
<dbReference type="AlphaFoldDB" id="A0A485K863"/>
<proteinExistence type="predicted"/>
<dbReference type="GO" id="GO:0005634">
    <property type="term" value="C:nucleus"/>
    <property type="evidence" value="ECO:0007669"/>
    <property type="project" value="TreeGrafter"/>
</dbReference>
<evidence type="ECO:0000256" key="1">
    <source>
        <dbReference type="SAM" id="MobiDB-lite"/>
    </source>
</evidence>
<feature type="compositionally biased region" description="Low complexity" evidence="1">
    <location>
        <begin position="22"/>
        <end position="34"/>
    </location>
</feature>
<name>A0A485K863_9STRA</name>
<feature type="region of interest" description="Disordered" evidence="1">
    <location>
        <begin position="67"/>
        <end position="96"/>
    </location>
</feature>
<keyword evidence="4" id="KW-1185">Reference proteome</keyword>
<gene>
    <name evidence="3" type="primary">Aste57867_2732</name>
    <name evidence="2" type="ORF">As57867_002725</name>
    <name evidence="3" type="ORF">ASTE57867_2732</name>
</gene>
<feature type="region of interest" description="Disordered" evidence="1">
    <location>
        <begin position="1"/>
        <end position="39"/>
    </location>
</feature>
<dbReference type="PANTHER" id="PTHR13523">
    <property type="entry name" value="COILED-COIL-HELIX-COILED-COIL-HELIX DOMAIN CONTAINING 2/NUR77"/>
    <property type="match status" value="1"/>
</dbReference>
<feature type="compositionally biased region" description="Low complexity" evidence="1">
    <location>
        <begin position="1"/>
        <end position="14"/>
    </location>
</feature>
<dbReference type="PANTHER" id="PTHR13523:SF2">
    <property type="entry name" value="COILED-COIL-HELIX-COILED-COIL-HELIX DOMAIN CONTAINING 2, ISOFORM A-RELATED"/>
    <property type="match status" value="1"/>
</dbReference>
<dbReference type="SUPFAM" id="SSF47072">
    <property type="entry name" value="Cysteine alpha-hairpin motif"/>
    <property type="match status" value="1"/>
</dbReference>
<dbReference type="EMBL" id="VJMH01000378">
    <property type="protein sequence ID" value="KAF0716648.1"/>
    <property type="molecule type" value="Genomic_DNA"/>
</dbReference>
<dbReference type="GO" id="GO:0005739">
    <property type="term" value="C:mitochondrion"/>
    <property type="evidence" value="ECO:0007669"/>
    <property type="project" value="TreeGrafter"/>
</dbReference>
<dbReference type="OrthoDB" id="1106148at2759"/>
<reference evidence="3 4" key="1">
    <citation type="submission" date="2019-03" db="EMBL/GenBank/DDBJ databases">
        <authorList>
            <person name="Gaulin E."/>
            <person name="Dumas B."/>
        </authorList>
    </citation>
    <scope>NUCLEOTIDE SEQUENCE [LARGE SCALE GENOMIC DNA]</scope>
    <source>
        <strain evidence="3">CBS 568.67</strain>
    </source>
</reference>
<evidence type="ECO:0000313" key="3">
    <source>
        <dbReference type="EMBL" id="VFT79924.1"/>
    </source>
</evidence>
<dbReference type="GO" id="GO:0007005">
    <property type="term" value="P:mitochondrion organization"/>
    <property type="evidence" value="ECO:0007669"/>
    <property type="project" value="InterPro"/>
</dbReference>